<dbReference type="AlphaFoldDB" id="A0A9P6AMT3"/>
<feature type="chain" id="PRO_5040304032" evidence="2">
    <location>
        <begin position="23"/>
        <end position="136"/>
    </location>
</feature>
<accession>A0A9P6AMT3</accession>
<comment type="caution">
    <text evidence="3">The sequence shown here is derived from an EMBL/GenBank/DDBJ whole genome shotgun (WGS) entry which is preliminary data.</text>
</comment>
<reference evidence="3" key="1">
    <citation type="journal article" date="2020" name="Nat. Commun.">
        <title>Large-scale genome sequencing of mycorrhizal fungi provides insights into the early evolution of symbiotic traits.</title>
        <authorList>
            <person name="Miyauchi S."/>
            <person name="Kiss E."/>
            <person name="Kuo A."/>
            <person name="Drula E."/>
            <person name="Kohler A."/>
            <person name="Sanchez-Garcia M."/>
            <person name="Morin E."/>
            <person name="Andreopoulos B."/>
            <person name="Barry K.W."/>
            <person name="Bonito G."/>
            <person name="Buee M."/>
            <person name="Carver A."/>
            <person name="Chen C."/>
            <person name="Cichocki N."/>
            <person name="Clum A."/>
            <person name="Culley D."/>
            <person name="Crous P.W."/>
            <person name="Fauchery L."/>
            <person name="Girlanda M."/>
            <person name="Hayes R.D."/>
            <person name="Keri Z."/>
            <person name="LaButti K."/>
            <person name="Lipzen A."/>
            <person name="Lombard V."/>
            <person name="Magnuson J."/>
            <person name="Maillard F."/>
            <person name="Murat C."/>
            <person name="Nolan M."/>
            <person name="Ohm R.A."/>
            <person name="Pangilinan J."/>
            <person name="Pereira M.F."/>
            <person name="Perotto S."/>
            <person name="Peter M."/>
            <person name="Pfister S."/>
            <person name="Riley R."/>
            <person name="Sitrit Y."/>
            <person name="Stielow J.B."/>
            <person name="Szollosi G."/>
            <person name="Zifcakova L."/>
            <person name="Stursova M."/>
            <person name="Spatafora J.W."/>
            <person name="Tedersoo L."/>
            <person name="Vaario L.M."/>
            <person name="Yamada A."/>
            <person name="Yan M."/>
            <person name="Wang P."/>
            <person name="Xu J."/>
            <person name="Bruns T."/>
            <person name="Baldrian P."/>
            <person name="Vilgalys R."/>
            <person name="Dunand C."/>
            <person name="Henrissat B."/>
            <person name="Grigoriev I.V."/>
            <person name="Hibbett D."/>
            <person name="Nagy L.G."/>
            <person name="Martin F.M."/>
        </authorList>
    </citation>
    <scope>NUCLEOTIDE SEQUENCE</scope>
    <source>
        <strain evidence="3">UP504</strain>
    </source>
</reference>
<evidence type="ECO:0000313" key="4">
    <source>
        <dbReference type="Proteomes" id="UP000886523"/>
    </source>
</evidence>
<keyword evidence="2" id="KW-0732">Signal</keyword>
<feature type="region of interest" description="Disordered" evidence="1">
    <location>
        <begin position="79"/>
        <end position="108"/>
    </location>
</feature>
<gene>
    <name evidence="3" type="ORF">BS47DRAFT_1365829</name>
</gene>
<dbReference type="EMBL" id="MU129054">
    <property type="protein sequence ID" value="KAF9508677.1"/>
    <property type="molecule type" value="Genomic_DNA"/>
</dbReference>
<evidence type="ECO:0000256" key="2">
    <source>
        <dbReference type="SAM" id="SignalP"/>
    </source>
</evidence>
<sequence>MPCIVNATARLALASLFALLQQLEILKSADTVQFARWRNNRARIKALGSSLDSFEPITNCNDPRTKGIRLGKQKLSLAGNTEHGFEERGRKAQKPNANSEVGAPSTEDDITVIEGKRGERDAAHRCTKRPPRWLMV</sequence>
<feature type="signal peptide" evidence="2">
    <location>
        <begin position="1"/>
        <end position="22"/>
    </location>
</feature>
<dbReference type="Proteomes" id="UP000886523">
    <property type="component" value="Unassembled WGS sequence"/>
</dbReference>
<keyword evidence="4" id="KW-1185">Reference proteome</keyword>
<proteinExistence type="predicted"/>
<protein>
    <submittedName>
        <fullName evidence="3">Uncharacterized protein</fullName>
    </submittedName>
</protein>
<evidence type="ECO:0000313" key="3">
    <source>
        <dbReference type="EMBL" id="KAF9508677.1"/>
    </source>
</evidence>
<evidence type="ECO:0000256" key="1">
    <source>
        <dbReference type="SAM" id="MobiDB-lite"/>
    </source>
</evidence>
<organism evidence="3 4">
    <name type="scientific">Hydnum rufescens UP504</name>
    <dbReference type="NCBI Taxonomy" id="1448309"/>
    <lineage>
        <taxon>Eukaryota</taxon>
        <taxon>Fungi</taxon>
        <taxon>Dikarya</taxon>
        <taxon>Basidiomycota</taxon>
        <taxon>Agaricomycotina</taxon>
        <taxon>Agaricomycetes</taxon>
        <taxon>Cantharellales</taxon>
        <taxon>Hydnaceae</taxon>
        <taxon>Hydnum</taxon>
    </lineage>
</organism>
<name>A0A9P6AMT3_9AGAM</name>